<sequence>REWAYAVAYPNSDTRAAELPRWLHRYNWHRPYGSLNSKPPISRLALTQDNLLRLHT</sequence>
<proteinExistence type="predicted"/>
<evidence type="ECO:0000313" key="2">
    <source>
        <dbReference type="Proteomes" id="UP000524492"/>
    </source>
</evidence>
<keyword evidence="2" id="KW-1185">Reference proteome</keyword>
<protein>
    <submittedName>
        <fullName evidence="1">Transposase InsO family protein</fullName>
    </submittedName>
</protein>
<reference evidence="1 2" key="1">
    <citation type="submission" date="2020-08" db="EMBL/GenBank/DDBJ databases">
        <title>Genomic Encyclopedia of Type Strains, Phase IV (KMG-V): Genome sequencing to study the core and pangenomes of soil and plant-associated prokaryotes.</title>
        <authorList>
            <person name="Whitman W."/>
        </authorList>
    </citation>
    <scope>NUCLEOTIDE SEQUENCE [LARGE SCALE GENOMIC DNA]</scope>
    <source>
        <strain evidence="1 2">SEMIA 4074</strain>
    </source>
</reference>
<evidence type="ECO:0000313" key="1">
    <source>
        <dbReference type="EMBL" id="MBB4195959.1"/>
    </source>
</evidence>
<gene>
    <name evidence="1" type="ORF">GGD53_006160</name>
</gene>
<feature type="non-terminal residue" evidence="1">
    <location>
        <position position="1"/>
    </location>
</feature>
<dbReference type="EMBL" id="JACIFV010000043">
    <property type="protein sequence ID" value="MBB4195959.1"/>
    <property type="molecule type" value="Genomic_DNA"/>
</dbReference>
<accession>A0A7W6VSX6</accession>
<dbReference type="AlphaFoldDB" id="A0A7W6VSX6"/>
<comment type="caution">
    <text evidence="1">The sequence shown here is derived from an EMBL/GenBank/DDBJ whole genome shotgun (WGS) entry which is preliminary data.</text>
</comment>
<name>A0A7W6VSX6_9HYPH</name>
<dbReference type="Proteomes" id="UP000524492">
    <property type="component" value="Unassembled WGS sequence"/>
</dbReference>
<organism evidence="1 2">
    <name type="scientific">Rhizobium aethiopicum</name>
    <dbReference type="NCBI Taxonomy" id="1138170"/>
    <lineage>
        <taxon>Bacteria</taxon>
        <taxon>Pseudomonadati</taxon>
        <taxon>Pseudomonadota</taxon>
        <taxon>Alphaproteobacteria</taxon>
        <taxon>Hyphomicrobiales</taxon>
        <taxon>Rhizobiaceae</taxon>
        <taxon>Rhizobium/Agrobacterium group</taxon>
        <taxon>Rhizobium</taxon>
    </lineage>
</organism>